<keyword evidence="1" id="KW-0175">Coiled coil</keyword>
<feature type="coiled-coil region" evidence="1">
    <location>
        <begin position="106"/>
        <end position="140"/>
    </location>
</feature>
<evidence type="ECO:0000256" key="1">
    <source>
        <dbReference type="SAM" id="Coils"/>
    </source>
</evidence>
<protein>
    <submittedName>
        <fullName evidence="2">Uncharacterized protein</fullName>
    </submittedName>
</protein>
<evidence type="ECO:0000313" key="2">
    <source>
        <dbReference type="EMBL" id="CAB4153113.1"/>
    </source>
</evidence>
<sequence>MNTEITELMPLILAGDGYQLTISDEAIARKQSILAKSESVTSVTSNDDSASAQRHTRALAAMRIEVEKSRKLVKEPVNRIGKMIDAAAAEFMVEINAEEGRIKQLINAHAEEVMRIKAEKEAAERAAFEAARAAREAAEEGGIAAVLAAKKATAEKLEASSEVASTRLADGIRFAWDFEIDDIAAVYRDAPDLVNLEIKRSAVLAWFRDLEAQGCNVAMCATLLSIRAFKKPIVSSR</sequence>
<organism evidence="2">
    <name type="scientific">uncultured Caudovirales phage</name>
    <dbReference type="NCBI Taxonomy" id="2100421"/>
    <lineage>
        <taxon>Viruses</taxon>
        <taxon>Duplodnaviria</taxon>
        <taxon>Heunggongvirae</taxon>
        <taxon>Uroviricota</taxon>
        <taxon>Caudoviricetes</taxon>
        <taxon>Peduoviridae</taxon>
        <taxon>Maltschvirus</taxon>
        <taxon>Maltschvirus maltsch</taxon>
    </lineage>
</organism>
<dbReference type="EMBL" id="LR796574">
    <property type="protein sequence ID" value="CAB4153113.1"/>
    <property type="molecule type" value="Genomic_DNA"/>
</dbReference>
<gene>
    <name evidence="2" type="ORF">UFOVP612_42</name>
</gene>
<accession>A0A6J5N7E9</accession>
<proteinExistence type="predicted"/>
<reference evidence="2" key="1">
    <citation type="submission" date="2020-04" db="EMBL/GenBank/DDBJ databases">
        <authorList>
            <person name="Chiriac C."/>
            <person name="Salcher M."/>
            <person name="Ghai R."/>
            <person name="Kavagutti S V."/>
        </authorList>
    </citation>
    <scope>NUCLEOTIDE SEQUENCE</scope>
</reference>
<name>A0A6J5N7E9_9CAUD</name>